<proteinExistence type="predicted"/>
<protein>
    <submittedName>
        <fullName evidence="1">Uncharacterized protein</fullName>
    </submittedName>
</protein>
<dbReference type="Proteomes" id="UP000215335">
    <property type="component" value="Unassembled WGS sequence"/>
</dbReference>
<gene>
    <name evidence="1" type="ORF">TSAR_014340</name>
</gene>
<accession>A0A232ERP8</accession>
<keyword evidence="2" id="KW-1185">Reference proteome</keyword>
<evidence type="ECO:0000313" key="1">
    <source>
        <dbReference type="EMBL" id="OXU21007.1"/>
    </source>
</evidence>
<evidence type="ECO:0000313" key="2">
    <source>
        <dbReference type="Proteomes" id="UP000215335"/>
    </source>
</evidence>
<organism evidence="1 2">
    <name type="scientific">Trichomalopsis sarcophagae</name>
    <dbReference type="NCBI Taxonomy" id="543379"/>
    <lineage>
        <taxon>Eukaryota</taxon>
        <taxon>Metazoa</taxon>
        <taxon>Ecdysozoa</taxon>
        <taxon>Arthropoda</taxon>
        <taxon>Hexapoda</taxon>
        <taxon>Insecta</taxon>
        <taxon>Pterygota</taxon>
        <taxon>Neoptera</taxon>
        <taxon>Endopterygota</taxon>
        <taxon>Hymenoptera</taxon>
        <taxon>Apocrita</taxon>
        <taxon>Proctotrupomorpha</taxon>
        <taxon>Chalcidoidea</taxon>
        <taxon>Pteromalidae</taxon>
        <taxon>Pteromalinae</taxon>
        <taxon>Trichomalopsis</taxon>
    </lineage>
</organism>
<dbReference type="EMBL" id="NNAY01002578">
    <property type="protein sequence ID" value="OXU21007.1"/>
    <property type="molecule type" value="Genomic_DNA"/>
</dbReference>
<name>A0A232ERP8_9HYME</name>
<comment type="caution">
    <text evidence="1">The sequence shown here is derived from an EMBL/GenBank/DDBJ whole genome shotgun (WGS) entry which is preliminary data.</text>
</comment>
<sequence>MLPTKLHSVTVRTQETRLKFEGTPSRTTFLGSLGHPEPEKPWVPAITKYLFFCGAL</sequence>
<reference evidence="1 2" key="1">
    <citation type="journal article" date="2017" name="Curr. Biol.">
        <title>The Evolution of Venom by Co-option of Single-Copy Genes.</title>
        <authorList>
            <person name="Martinson E.O."/>
            <person name="Mrinalini"/>
            <person name="Kelkar Y.D."/>
            <person name="Chang C.H."/>
            <person name="Werren J.H."/>
        </authorList>
    </citation>
    <scope>NUCLEOTIDE SEQUENCE [LARGE SCALE GENOMIC DNA]</scope>
    <source>
        <strain evidence="1 2">Alberta</strain>
        <tissue evidence="1">Whole body</tissue>
    </source>
</reference>
<dbReference type="AlphaFoldDB" id="A0A232ERP8"/>